<proteinExistence type="predicted"/>
<name>A0A8X7VXT3_BRACI</name>
<dbReference type="InterPro" id="IPR042316">
    <property type="entry name" value="IRKI-like"/>
</dbReference>
<evidence type="ECO:0000256" key="1">
    <source>
        <dbReference type="SAM" id="Coils"/>
    </source>
</evidence>
<feature type="coiled-coil region" evidence="1">
    <location>
        <begin position="183"/>
        <end position="210"/>
    </location>
</feature>
<organism evidence="3 4">
    <name type="scientific">Brassica carinata</name>
    <name type="common">Ethiopian mustard</name>
    <name type="synonym">Abyssinian cabbage</name>
    <dbReference type="NCBI Taxonomy" id="52824"/>
    <lineage>
        <taxon>Eukaryota</taxon>
        <taxon>Viridiplantae</taxon>
        <taxon>Streptophyta</taxon>
        <taxon>Embryophyta</taxon>
        <taxon>Tracheophyta</taxon>
        <taxon>Spermatophyta</taxon>
        <taxon>Magnoliopsida</taxon>
        <taxon>eudicotyledons</taxon>
        <taxon>Gunneridae</taxon>
        <taxon>Pentapetalae</taxon>
        <taxon>rosids</taxon>
        <taxon>malvids</taxon>
        <taxon>Brassicales</taxon>
        <taxon>Brassicaceae</taxon>
        <taxon>Brassiceae</taxon>
        <taxon>Brassica</taxon>
    </lineage>
</organism>
<feature type="compositionally biased region" description="Basic residues" evidence="2">
    <location>
        <begin position="62"/>
        <end position="76"/>
    </location>
</feature>
<dbReference type="EMBL" id="JAAMPC010000003">
    <property type="protein sequence ID" value="KAG2319979.1"/>
    <property type="molecule type" value="Genomic_DNA"/>
</dbReference>
<dbReference type="PANTHER" id="PTHR31029:SF11">
    <property type="entry name" value="IRK-INTERACTING PROTEIN"/>
    <property type="match status" value="1"/>
</dbReference>
<accession>A0A8X7VXT3</accession>
<dbReference type="OrthoDB" id="785851at2759"/>
<dbReference type="AlphaFoldDB" id="A0A8X7VXT3"/>
<gene>
    <name evidence="3" type="ORF">Bca52824_013192</name>
</gene>
<feature type="compositionally biased region" description="Low complexity" evidence="2">
    <location>
        <begin position="1"/>
        <end position="16"/>
    </location>
</feature>
<comment type="caution">
    <text evidence="3">The sequence shown here is derived from an EMBL/GenBank/DDBJ whole genome shotgun (WGS) entry which is preliminary data.</text>
</comment>
<keyword evidence="4" id="KW-1185">Reference proteome</keyword>
<evidence type="ECO:0000313" key="4">
    <source>
        <dbReference type="Proteomes" id="UP000886595"/>
    </source>
</evidence>
<sequence length="493" mass="55038">MAPSSSSSSSSSSSPSKNPVLSLHQALHFTPIPECDEEDLHEEGYKNRATPSSNGGSSATPSHHHTHHNGKPKNKKRHEDDNEDRGGSVSCNNCRPHHSHRDKFSVAPLESHSNPSFIYSPNLIIKSIFQSLTRKSPKLSSTASLPPRSSSSSSSAADASREEQWRLAVAELSHKLIQTTKKKEDAVTEASKLKTSMSELEKKLNKLEVYCHNLKSGLNECSNNKKQSTLFQKDGINDKIIQQFLVSVSESRTSIRALSRALASQLRTVGGKVYERLSLLLQPFDVKINSKSLNLYLEAILSRTFFEDFEASGFQRTGSTRILNPIDRCESNYASFNVLTELAWDEVLSRGTKHFSEEFSQFCDRKMSDVVSMLCWNRAWPEPLLQAFFGASKSVWLVHLLANSVNPGLQIFRVENDDRFDPVYMEETGGDRLKDLVRVMVQPGFYVYGSVVKCKVVCKHYSSVEEEIVEDGVVKECNKNEKSLISICSPLGG</sequence>
<dbReference type="PANTHER" id="PTHR31029">
    <property type="entry name" value="CYCLIN-DEPENDENT KINASE-LIKE PROTEIN"/>
    <property type="match status" value="1"/>
</dbReference>
<feature type="region of interest" description="Disordered" evidence="2">
    <location>
        <begin position="138"/>
        <end position="159"/>
    </location>
</feature>
<feature type="compositionally biased region" description="Basic and acidic residues" evidence="2">
    <location>
        <begin position="77"/>
        <end position="86"/>
    </location>
</feature>
<evidence type="ECO:0000256" key="2">
    <source>
        <dbReference type="SAM" id="MobiDB-lite"/>
    </source>
</evidence>
<dbReference type="Proteomes" id="UP000886595">
    <property type="component" value="Unassembled WGS sequence"/>
</dbReference>
<evidence type="ECO:0000313" key="3">
    <source>
        <dbReference type="EMBL" id="KAG2319979.1"/>
    </source>
</evidence>
<protein>
    <recommendedName>
        <fullName evidence="5">IRK-interacting protein</fullName>
    </recommendedName>
</protein>
<evidence type="ECO:0008006" key="5">
    <source>
        <dbReference type="Google" id="ProtNLM"/>
    </source>
</evidence>
<keyword evidence="1" id="KW-0175">Coiled coil</keyword>
<reference evidence="3 4" key="1">
    <citation type="submission" date="2020-02" db="EMBL/GenBank/DDBJ databases">
        <authorList>
            <person name="Ma Q."/>
            <person name="Huang Y."/>
            <person name="Song X."/>
            <person name="Pei D."/>
        </authorList>
    </citation>
    <scope>NUCLEOTIDE SEQUENCE [LARGE SCALE GENOMIC DNA]</scope>
    <source>
        <strain evidence="3">Sxm20200214</strain>
        <tissue evidence="3">Leaf</tissue>
    </source>
</reference>
<feature type="compositionally biased region" description="Low complexity" evidence="2">
    <location>
        <begin position="139"/>
        <end position="158"/>
    </location>
</feature>
<feature type="region of interest" description="Disordered" evidence="2">
    <location>
        <begin position="1"/>
        <end position="100"/>
    </location>
</feature>